<dbReference type="InterPro" id="IPR036873">
    <property type="entry name" value="Rhodanese-like_dom_sf"/>
</dbReference>
<evidence type="ECO:0000259" key="1">
    <source>
        <dbReference type="PROSITE" id="PS50206"/>
    </source>
</evidence>
<dbReference type="Proteomes" id="UP000663088">
    <property type="component" value="Chromosome"/>
</dbReference>
<dbReference type="EMBL" id="CP065956">
    <property type="protein sequence ID" value="QSR86778.1"/>
    <property type="molecule type" value="Genomic_DNA"/>
</dbReference>
<evidence type="ECO:0000313" key="2">
    <source>
        <dbReference type="EMBL" id="QSR86778.1"/>
    </source>
</evidence>
<accession>A0ABX7PVV6</accession>
<organism evidence="2 3">
    <name type="scientific">Candidatus Methylacidiphilum infernorum</name>
    <dbReference type="NCBI Taxonomy" id="511746"/>
    <lineage>
        <taxon>Bacteria</taxon>
        <taxon>Pseudomonadati</taxon>
        <taxon>Verrucomicrobiota</taxon>
        <taxon>Methylacidiphilae</taxon>
        <taxon>Methylacidiphilales</taxon>
        <taxon>Methylacidiphilaceae</taxon>
        <taxon>Methylacidiphilum (ex Ratnadevi et al. 2023)</taxon>
    </lineage>
</organism>
<evidence type="ECO:0000313" key="3">
    <source>
        <dbReference type="Proteomes" id="UP000663088"/>
    </source>
</evidence>
<dbReference type="Pfam" id="PF00581">
    <property type="entry name" value="Rhodanese"/>
    <property type="match status" value="1"/>
</dbReference>
<gene>
    <name evidence="2" type="ORF">EM20IM_09985</name>
</gene>
<keyword evidence="3" id="KW-1185">Reference proteome</keyword>
<dbReference type="SUPFAM" id="SSF52821">
    <property type="entry name" value="Rhodanese/Cell cycle control phosphatase"/>
    <property type="match status" value="1"/>
</dbReference>
<feature type="domain" description="Rhodanese" evidence="1">
    <location>
        <begin position="73"/>
        <end position="176"/>
    </location>
</feature>
<dbReference type="RefSeq" id="WP_206846970.1">
    <property type="nucleotide sequence ID" value="NZ_CP065956.1"/>
</dbReference>
<reference evidence="2 3" key="1">
    <citation type="submission" date="2020-12" db="EMBL/GenBank/DDBJ databases">
        <authorList>
            <person name="Awala S.I."/>
            <person name="Gwak J.-H."/>
            <person name="Kim S.-J."/>
            <person name="Rhee S.-K."/>
        </authorList>
    </citation>
    <scope>NUCLEOTIDE SEQUENCE [LARGE SCALE GENOMIC DNA]</scope>
    <source>
        <strain evidence="2 3">IT5</strain>
    </source>
</reference>
<name>A0ABX7PVV6_9BACT</name>
<dbReference type="Gene3D" id="3.40.250.10">
    <property type="entry name" value="Rhodanese-like domain"/>
    <property type="match status" value="1"/>
</dbReference>
<proteinExistence type="predicted"/>
<protein>
    <submittedName>
        <fullName evidence="2">Rhodanese-like domain-containing protein</fullName>
    </submittedName>
</protein>
<dbReference type="PROSITE" id="PS50206">
    <property type="entry name" value="RHODANESE_3"/>
    <property type="match status" value="1"/>
</dbReference>
<sequence>MKRSISLKNKILFIFFFVLFFAPLSPSFYGENVKRDVFGAESEEPEIAPSDPWKKEDLLSTQSLAEVLKQEAKKDKLILFHVGFSFLYKAGHIPGSIYVGSAKDPEGILSLKQKSLQLSKASLLVIYCGCCPWHQCPNIRPAFNALKEEGFQNIKILFIPHDFAQDWIRKGYPVEKGM</sequence>
<dbReference type="InterPro" id="IPR001763">
    <property type="entry name" value="Rhodanese-like_dom"/>
</dbReference>